<dbReference type="InterPro" id="IPR004089">
    <property type="entry name" value="MCPsignal_dom"/>
</dbReference>
<dbReference type="HOGENOM" id="CLU_000445_107_20_5"/>
<keyword evidence="6" id="KW-0812">Transmembrane</keyword>
<dbReference type="Gene3D" id="1.10.287.950">
    <property type="entry name" value="Methyl-accepting chemotaxis protein"/>
    <property type="match status" value="1"/>
</dbReference>
<feature type="compositionally biased region" description="Low complexity" evidence="5">
    <location>
        <begin position="101"/>
        <end position="128"/>
    </location>
</feature>
<sequence>MPASTSCSGSVRRKASTADGSSTKWASRAPSAARAPRSSSTIRRTPTAPLGRPGGTRLWSPGASRTRAGSRQPWVAGRPTVGATTTPGISGSRTEPRRARPSTFASSTPTSTSSAASSVDASSARSPTPSDSHTLWRSGRRPDRDAPRVRPPPERGPTMRLANLSVSRKLVLAFGIMVAISIASSALSIVRMREAAEATRWNNHTHEVLAAANAVGAAMVDQETGVRGFLIAGDDRFLEPYEAGGKAYGEAFERLKTLTSDNAEQQVRIEALGVAAAGWRDQVAAVEIRKMKDPAMVEEARQMEASQAGKTFMDEIRGRLGEIRSAEEVLLEKRSTEQRQDEAEAQLTLILGGVAGVVCAIILGVMLSRAIAAPLVALQGVMRKLASGDNTVEVDGVDRKDEVGAMAAAVQVFKEAAIEKLRLEGMTAEQAKAAEEDRRRQETAKAEAARQLALVVENIAAGLEKLSGGELTYRIVQPFSGEYEKLRTDFNAAMGQLQETMQVVAGNVRAMTAGAGEISQAADDLSKRTEQQAASLEETAAALDQITATVRKTAEGAIDASTVVNTAKEDAEHSGDVVRNAVSAMSEIERSAQQISQIIGVIDEIAFQTNLLALNAGVEAARAGDAGKGFAVVASEVRALAQRSAEAAKEIKTLIGASTQQVAQGVSLVGETGEALERIVGQVSRITSIVTEIAASAQEQATGLHQVNTAVNQMDQVTQQNAAMVEESTAASHNLAQEAQELSTLIGRFKVGQTAAAPLKARTPAAPRGRRPALKAVSSHVGGGGALRKPEVEVVADADRWEEF</sequence>
<dbReference type="PANTHER" id="PTHR43531:SF11">
    <property type="entry name" value="METHYL-ACCEPTING CHEMOTAXIS PROTEIN 3"/>
    <property type="match status" value="1"/>
</dbReference>
<evidence type="ECO:0000256" key="3">
    <source>
        <dbReference type="ARBA" id="ARBA00029447"/>
    </source>
</evidence>
<dbReference type="CDD" id="cd06225">
    <property type="entry name" value="HAMP"/>
    <property type="match status" value="1"/>
</dbReference>
<evidence type="ECO:0000256" key="5">
    <source>
        <dbReference type="SAM" id="MobiDB-lite"/>
    </source>
</evidence>
<feature type="transmembrane region" description="Helical" evidence="6">
    <location>
        <begin position="170"/>
        <end position="190"/>
    </location>
</feature>
<dbReference type="CDD" id="cd19410">
    <property type="entry name" value="HK9-like_sensor"/>
    <property type="match status" value="1"/>
</dbReference>
<dbReference type="SUPFAM" id="SSF58104">
    <property type="entry name" value="Methyl-accepting chemotaxis protein (MCP) signaling domain"/>
    <property type="match status" value="1"/>
</dbReference>
<feature type="domain" description="HAMP" evidence="8">
    <location>
        <begin position="369"/>
        <end position="422"/>
    </location>
</feature>
<dbReference type="KEGG" id="pzu:PHZ_c1198"/>
<evidence type="ECO:0000256" key="1">
    <source>
        <dbReference type="ARBA" id="ARBA00004370"/>
    </source>
</evidence>
<dbReference type="Proteomes" id="UP000001868">
    <property type="component" value="Chromosome"/>
</dbReference>
<protein>
    <submittedName>
        <fullName evidence="9">Methyl-accepting chemotaxis protein McpU</fullName>
    </submittedName>
</protein>
<feature type="domain" description="Methyl-accepting transducer" evidence="7">
    <location>
        <begin position="507"/>
        <end position="736"/>
    </location>
</feature>
<dbReference type="EMBL" id="CP000747">
    <property type="protein sequence ID" value="ACG77612.1"/>
    <property type="molecule type" value="Genomic_DNA"/>
</dbReference>
<dbReference type="AlphaFoldDB" id="B4R8I5"/>
<dbReference type="PROSITE" id="PS50111">
    <property type="entry name" value="CHEMOTAXIS_TRANSDUC_2"/>
    <property type="match status" value="1"/>
</dbReference>
<evidence type="ECO:0000256" key="6">
    <source>
        <dbReference type="SAM" id="Phobius"/>
    </source>
</evidence>
<dbReference type="eggNOG" id="COG0840">
    <property type="taxonomic scope" value="Bacteria"/>
</dbReference>
<name>B4R8I5_PHEZH</name>
<dbReference type="GO" id="GO:0004888">
    <property type="term" value="F:transmembrane signaling receptor activity"/>
    <property type="evidence" value="ECO:0007669"/>
    <property type="project" value="TreeGrafter"/>
</dbReference>
<dbReference type="Pfam" id="PF00015">
    <property type="entry name" value="MCPsignal"/>
    <property type="match status" value="1"/>
</dbReference>
<feature type="region of interest" description="Disordered" evidence="5">
    <location>
        <begin position="760"/>
        <end position="782"/>
    </location>
</feature>
<dbReference type="GO" id="GO:0006935">
    <property type="term" value="P:chemotaxis"/>
    <property type="evidence" value="ECO:0007669"/>
    <property type="project" value="UniProtKB-KW"/>
</dbReference>
<comment type="similarity">
    <text evidence="3">Belongs to the methyl-accepting chemotaxis (MCP) protein family.</text>
</comment>
<feature type="domain" description="HAMP" evidence="8">
    <location>
        <begin position="450"/>
        <end position="502"/>
    </location>
</feature>
<dbReference type="GO" id="GO:0007165">
    <property type="term" value="P:signal transduction"/>
    <property type="evidence" value="ECO:0007669"/>
    <property type="project" value="UniProtKB-KW"/>
</dbReference>
<evidence type="ECO:0000313" key="10">
    <source>
        <dbReference type="Proteomes" id="UP000001868"/>
    </source>
</evidence>
<feature type="region of interest" description="Disordered" evidence="5">
    <location>
        <begin position="1"/>
        <end position="159"/>
    </location>
</feature>
<evidence type="ECO:0000256" key="4">
    <source>
        <dbReference type="PROSITE-ProRule" id="PRU00284"/>
    </source>
</evidence>
<dbReference type="Pfam" id="PF05227">
    <property type="entry name" value="CHASE3"/>
    <property type="match status" value="1"/>
</dbReference>
<dbReference type="InterPro" id="IPR051310">
    <property type="entry name" value="MCP_chemotaxis"/>
</dbReference>
<dbReference type="SMART" id="SM00304">
    <property type="entry name" value="HAMP"/>
    <property type="match status" value="2"/>
</dbReference>
<dbReference type="eggNOG" id="COG5278">
    <property type="taxonomic scope" value="Bacteria"/>
</dbReference>
<dbReference type="STRING" id="450851.PHZ_c1198"/>
<feature type="compositionally biased region" description="Low complexity" evidence="5">
    <location>
        <begin position="26"/>
        <end position="49"/>
    </location>
</feature>
<evidence type="ECO:0000259" key="7">
    <source>
        <dbReference type="PROSITE" id="PS50111"/>
    </source>
</evidence>
<evidence type="ECO:0000256" key="2">
    <source>
        <dbReference type="ARBA" id="ARBA00022500"/>
    </source>
</evidence>
<dbReference type="Gene3D" id="6.10.340.10">
    <property type="match status" value="1"/>
</dbReference>
<gene>
    <name evidence="9" type="primary">mcpU</name>
    <name evidence="9" type="ordered locus">PHZ_c1198</name>
</gene>
<dbReference type="CDD" id="cd11386">
    <property type="entry name" value="MCP_signal"/>
    <property type="match status" value="1"/>
</dbReference>
<keyword evidence="6" id="KW-0472">Membrane</keyword>
<comment type="subcellular location">
    <subcellularLocation>
        <location evidence="1">Membrane</location>
    </subcellularLocation>
</comment>
<keyword evidence="4" id="KW-0807">Transducer</keyword>
<keyword evidence="10" id="KW-1185">Reference proteome</keyword>
<dbReference type="InterPro" id="IPR007891">
    <property type="entry name" value="CHASE3"/>
</dbReference>
<feature type="transmembrane region" description="Helical" evidence="6">
    <location>
        <begin position="347"/>
        <end position="367"/>
    </location>
</feature>
<dbReference type="PROSITE" id="PS50885">
    <property type="entry name" value="HAMP"/>
    <property type="match status" value="2"/>
</dbReference>
<proteinExistence type="inferred from homology"/>
<feature type="compositionally biased region" description="Basic and acidic residues" evidence="5">
    <location>
        <begin position="140"/>
        <end position="153"/>
    </location>
</feature>
<dbReference type="FunFam" id="1.10.287.950:FF:000001">
    <property type="entry name" value="Methyl-accepting chemotaxis sensory transducer"/>
    <property type="match status" value="1"/>
</dbReference>
<feature type="compositionally biased region" description="Polar residues" evidence="5">
    <location>
        <begin position="82"/>
        <end position="93"/>
    </location>
</feature>
<dbReference type="SUPFAM" id="SSF158472">
    <property type="entry name" value="HAMP domain-like"/>
    <property type="match status" value="1"/>
</dbReference>
<dbReference type="InterPro" id="IPR003660">
    <property type="entry name" value="HAMP_dom"/>
</dbReference>
<keyword evidence="2" id="KW-0145">Chemotaxis</keyword>
<organism evidence="9 10">
    <name type="scientific">Phenylobacterium zucineum (strain HLK1)</name>
    <dbReference type="NCBI Taxonomy" id="450851"/>
    <lineage>
        <taxon>Bacteria</taxon>
        <taxon>Pseudomonadati</taxon>
        <taxon>Pseudomonadota</taxon>
        <taxon>Alphaproteobacteria</taxon>
        <taxon>Caulobacterales</taxon>
        <taxon>Caulobacteraceae</taxon>
        <taxon>Phenylobacterium</taxon>
    </lineage>
</organism>
<evidence type="ECO:0000313" key="9">
    <source>
        <dbReference type="EMBL" id="ACG77612.1"/>
    </source>
</evidence>
<dbReference type="PANTHER" id="PTHR43531">
    <property type="entry name" value="PROTEIN ICFG"/>
    <property type="match status" value="1"/>
</dbReference>
<dbReference type="Pfam" id="PF00672">
    <property type="entry name" value="HAMP"/>
    <property type="match status" value="1"/>
</dbReference>
<evidence type="ECO:0000259" key="8">
    <source>
        <dbReference type="PROSITE" id="PS50885"/>
    </source>
</evidence>
<dbReference type="SMART" id="SM00283">
    <property type="entry name" value="MA"/>
    <property type="match status" value="1"/>
</dbReference>
<dbReference type="GO" id="GO:0005886">
    <property type="term" value="C:plasma membrane"/>
    <property type="evidence" value="ECO:0007669"/>
    <property type="project" value="TreeGrafter"/>
</dbReference>
<accession>B4R8I5</accession>
<reference evidence="9 10" key="1">
    <citation type="journal article" date="2008" name="BMC Genomics">
        <title>Complete genome of Phenylobacterium zucineum - a novel facultative intracellular bacterium isolated from human erythroleukemia cell line K562.</title>
        <authorList>
            <person name="Luo Y."/>
            <person name="Xu X."/>
            <person name="Ding Z."/>
            <person name="Liu Z."/>
            <person name="Zhang B."/>
            <person name="Yan Z."/>
            <person name="Sun J."/>
            <person name="Hu S."/>
            <person name="Hu X."/>
        </authorList>
    </citation>
    <scope>NUCLEOTIDE SEQUENCE [LARGE SCALE GENOMIC DNA]</scope>
    <source>
        <strain evidence="9 10">HLK1</strain>
    </source>
</reference>
<keyword evidence="6" id="KW-1133">Transmembrane helix</keyword>